<evidence type="ECO:0000313" key="3">
    <source>
        <dbReference type="Proteomes" id="UP000034881"/>
    </source>
</evidence>
<dbReference type="SUPFAM" id="SSF46785">
    <property type="entry name" value="Winged helix' DNA-binding domain"/>
    <property type="match status" value="1"/>
</dbReference>
<sequence>MRVYKKSLTNAILFALEKTIDGYIRLEDFAYHHYRYHHGIPDLKKSSLSQALKRLREGGLIEQIKLKNDVLIKLTEAGKDLVDNQSEEKKWDGKWRVVIFDIPEEKRIIRNLFRRNLKKWGFKHLQKSVWISKRSVFDKLESYIKDLGIEKWVIVMEINRLTCDITT</sequence>
<name>A0A0G0T550_9BACT</name>
<dbReference type="PANTHER" id="PTHR30319:SF1">
    <property type="entry name" value="TRANSCRIPTIONAL REPRESSOR PAAX"/>
    <property type="match status" value="1"/>
</dbReference>
<dbReference type="InterPro" id="IPR036390">
    <property type="entry name" value="WH_DNA-bd_sf"/>
</dbReference>
<protein>
    <submittedName>
        <fullName evidence="2">Repressor in ring oxydation complex/ phenylacetic acid degradation pathway related protein (PaaX)</fullName>
    </submittedName>
</protein>
<accession>A0A0G0T550</accession>
<comment type="caution">
    <text evidence="2">The sequence shown here is derived from an EMBL/GenBank/DDBJ whole genome shotgun (WGS) entry which is preliminary data.</text>
</comment>
<dbReference type="EMBL" id="LBYB01000003">
    <property type="protein sequence ID" value="KKR42230.1"/>
    <property type="molecule type" value="Genomic_DNA"/>
</dbReference>
<evidence type="ECO:0000259" key="1">
    <source>
        <dbReference type="Pfam" id="PF20803"/>
    </source>
</evidence>
<dbReference type="Gene3D" id="3.30.70.2650">
    <property type="match status" value="1"/>
</dbReference>
<dbReference type="Gene3D" id="1.10.10.10">
    <property type="entry name" value="Winged helix-like DNA-binding domain superfamily/Winged helix DNA-binding domain"/>
    <property type="match status" value="1"/>
</dbReference>
<organism evidence="2 3">
    <name type="scientific">Candidatus Daviesbacteria bacterium GW2011_GWC2_40_12</name>
    <dbReference type="NCBI Taxonomy" id="1618431"/>
    <lineage>
        <taxon>Bacteria</taxon>
        <taxon>Candidatus Daviesiibacteriota</taxon>
    </lineage>
</organism>
<proteinExistence type="predicted"/>
<dbReference type="GO" id="GO:0006351">
    <property type="term" value="P:DNA-templated transcription"/>
    <property type="evidence" value="ECO:0007669"/>
    <property type="project" value="TreeGrafter"/>
</dbReference>
<dbReference type="PANTHER" id="PTHR30319">
    <property type="entry name" value="PHENYLACETIC ACID REGULATOR-RELATED TRANSCRIPTIONAL REPRESSOR"/>
    <property type="match status" value="1"/>
</dbReference>
<evidence type="ECO:0000313" key="2">
    <source>
        <dbReference type="EMBL" id="KKR42230.1"/>
    </source>
</evidence>
<dbReference type="InterPro" id="IPR036388">
    <property type="entry name" value="WH-like_DNA-bd_sf"/>
</dbReference>
<feature type="domain" description="Transcriptional repressor PaaX-like central Cas2-like" evidence="1">
    <location>
        <begin position="89"/>
        <end position="158"/>
    </location>
</feature>
<dbReference type="AlphaFoldDB" id="A0A0G0T550"/>
<gene>
    <name evidence="2" type="ORF">UT77_C0003G0025</name>
</gene>
<dbReference type="SUPFAM" id="SSF143430">
    <property type="entry name" value="TTP0101/SSO1404-like"/>
    <property type="match status" value="1"/>
</dbReference>
<dbReference type="InterPro" id="IPR048846">
    <property type="entry name" value="PaaX-like_central"/>
</dbReference>
<dbReference type="Pfam" id="PF20803">
    <property type="entry name" value="PaaX_M"/>
    <property type="match status" value="1"/>
</dbReference>
<dbReference type="Proteomes" id="UP000034881">
    <property type="component" value="Unassembled WGS sequence"/>
</dbReference>
<reference evidence="2 3" key="1">
    <citation type="journal article" date="2015" name="Nature">
        <title>rRNA introns, odd ribosomes, and small enigmatic genomes across a large radiation of phyla.</title>
        <authorList>
            <person name="Brown C.T."/>
            <person name="Hug L.A."/>
            <person name="Thomas B.C."/>
            <person name="Sharon I."/>
            <person name="Castelle C.J."/>
            <person name="Singh A."/>
            <person name="Wilkins M.J."/>
            <person name="Williams K.H."/>
            <person name="Banfield J.F."/>
        </authorList>
    </citation>
    <scope>NUCLEOTIDE SEQUENCE [LARGE SCALE GENOMIC DNA]</scope>
</reference>